<gene>
    <name evidence="1" type="ORF">RKE40_05310</name>
</gene>
<name>A0ABU3S3C6_9HYPH</name>
<dbReference type="RefSeq" id="WP_316017281.1">
    <property type="nucleotide sequence ID" value="NZ_JAWDID010000005.1"/>
</dbReference>
<protein>
    <submittedName>
        <fullName evidence="1">Pore-forming ESAT-6 family protein</fullName>
    </submittedName>
</protein>
<evidence type="ECO:0000313" key="2">
    <source>
        <dbReference type="Proteomes" id="UP001254257"/>
    </source>
</evidence>
<dbReference type="Proteomes" id="UP001254257">
    <property type="component" value="Unassembled WGS sequence"/>
</dbReference>
<reference evidence="1 2" key="1">
    <citation type="submission" date="2023-09" db="EMBL/GenBank/DDBJ databases">
        <title>Whole genome shotgun sequencing (WGS) of Bosea sp. ZW T0_25, isolated from stored onions (Allium cepa).</title>
        <authorList>
            <person name="Stoll D.A."/>
            <person name="Huch M."/>
        </authorList>
    </citation>
    <scope>NUCLEOTIDE SEQUENCE [LARGE SCALE GENOMIC DNA]</scope>
    <source>
        <strain evidence="1 2">ZW T0_25</strain>
    </source>
</reference>
<organism evidence="1 2">
    <name type="scientific">Bosea rubneri</name>
    <dbReference type="NCBI Taxonomy" id="3075434"/>
    <lineage>
        <taxon>Bacteria</taxon>
        <taxon>Pseudomonadati</taxon>
        <taxon>Pseudomonadota</taxon>
        <taxon>Alphaproteobacteria</taxon>
        <taxon>Hyphomicrobiales</taxon>
        <taxon>Boseaceae</taxon>
        <taxon>Bosea</taxon>
    </lineage>
</organism>
<sequence>MAQAPADQMAIAYQAGRNQLGILAYCAEKGHAGADVVEIQRKMLGLIPVPADKSAGDTAEEAGRKGTISMMGVTQDIETIAKAQGGSAASYCKQIGDVVKQAGASLPK</sequence>
<accession>A0ABU3S3C6</accession>
<evidence type="ECO:0000313" key="1">
    <source>
        <dbReference type="EMBL" id="MDU0339284.1"/>
    </source>
</evidence>
<comment type="caution">
    <text evidence="1">The sequence shown here is derived from an EMBL/GenBank/DDBJ whole genome shotgun (WGS) entry which is preliminary data.</text>
</comment>
<keyword evidence="2" id="KW-1185">Reference proteome</keyword>
<dbReference type="EMBL" id="JAWDID010000005">
    <property type="protein sequence ID" value="MDU0339284.1"/>
    <property type="molecule type" value="Genomic_DNA"/>
</dbReference>
<proteinExistence type="predicted"/>
<dbReference type="NCBIfam" id="NF035933">
    <property type="entry name" value="ESAT6_1"/>
    <property type="match status" value="1"/>
</dbReference>